<evidence type="ECO:0000256" key="2">
    <source>
        <dbReference type="SAM" id="Phobius"/>
    </source>
</evidence>
<feature type="coiled-coil region" evidence="1">
    <location>
        <begin position="155"/>
        <end position="205"/>
    </location>
</feature>
<keyword evidence="2" id="KW-0472">Membrane</keyword>
<organism evidence="4 5">
    <name type="scientific">Candidatus Roizmanbacteria bacterium RIFCSPLOWO2_02_FULL_41_9</name>
    <dbReference type="NCBI Taxonomy" id="1802077"/>
    <lineage>
        <taxon>Bacteria</taxon>
        <taxon>Candidatus Roizmaniibacteriota</taxon>
    </lineage>
</organism>
<dbReference type="Pfam" id="PF14257">
    <property type="entry name" value="DUF4349"/>
    <property type="match status" value="1"/>
</dbReference>
<accession>A0A1F7JQV2</accession>
<comment type="caution">
    <text evidence="4">The sequence shown here is derived from an EMBL/GenBank/DDBJ whole genome shotgun (WGS) entry which is preliminary data.</text>
</comment>
<feature type="domain" description="DUF4349" evidence="3">
    <location>
        <begin position="69"/>
        <end position="279"/>
    </location>
</feature>
<dbReference type="InterPro" id="IPR025645">
    <property type="entry name" value="DUF4349"/>
</dbReference>
<evidence type="ECO:0000259" key="3">
    <source>
        <dbReference type="Pfam" id="PF14257"/>
    </source>
</evidence>
<evidence type="ECO:0000256" key="1">
    <source>
        <dbReference type="SAM" id="Coils"/>
    </source>
</evidence>
<dbReference type="AlphaFoldDB" id="A0A1F7JQV2"/>
<name>A0A1F7JQV2_9BACT</name>
<feature type="transmembrane region" description="Helical" evidence="2">
    <location>
        <begin position="260"/>
        <end position="281"/>
    </location>
</feature>
<evidence type="ECO:0000313" key="4">
    <source>
        <dbReference type="EMBL" id="OGK57972.1"/>
    </source>
</evidence>
<dbReference type="EMBL" id="MGBB01000040">
    <property type="protein sequence ID" value="OGK57972.1"/>
    <property type="molecule type" value="Genomic_DNA"/>
</dbReference>
<keyword evidence="2" id="KW-1133">Transmembrane helix</keyword>
<evidence type="ECO:0000313" key="5">
    <source>
        <dbReference type="Proteomes" id="UP000178039"/>
    </source>
</evidence>
<gene>
    <name evidence="4" type="ORF">A3H86_00005</name>
</gene>
<protein>
    <recommendedName>
        <fullName evidence="3">DUF4349 domain-containing protein</fullName>
    </recommendedName>
</protein>
<keyword evidence="2" id="KW-0812">Transmembrane</keyword>
<feature type="non-terminal residue" evidence="4">
    <location>
        <position position="1"/>
    </location>
</feature>
<proteinExistence type="predicted"/>
<keyword evidence="1" id="KW-0175">Coiled coil</keyword>
<dbReference type="Proteomes" id="UP000178039">
    <property type="component" value="Unassembled WGS sequence"/>
</dbReference>
<reference evidence="4 5" key="1">
    <citation type="journal article" date="2016" name="Nat. Commun.">
        <title>Thousands of microbial genomes shed light on interconnected biogeochemical processes in an aquifer system.</title>
        <authorList>
            <person name="Anantharaman K."/>
            <person name="Brown C.T."/>
            <person name="Hug L.A."/>
            <person name="Sharon I."/>
            <person name="Castelle C.J."/>
            <person name="Probst A.J."/>
            <person name="Thomas B.C."/>
            <person name="Singh A."/>
            <person name="Wilkins M.J."/>
            <person name="Karaoz U."/>
            <person name="Brodie E.L."/>
            <person name="Williams K.H."/>
            <person name="Hubbard S.S."/>
            <person name="Banfield J.F."/>
        </authorList>
    </citation>
    <scope>NUCLEOTIDE SEQUENCE [LARGE SCALE GENOMIC DNA]</scope>
</reference>
<sequence>KLVVFLFLLVAYFVFRDNFAYRLATPLSGGVMMDRGYSADVIEAPSLAKSNFMGVGGGGPSQPISQQERMVIQESSVSLLVKNVEITKKAILTRVANLGGFMVNTNIQNPDEAATGTLVLRIPAKQMESTLEYFKTQAVKVVSENIQGEDVTDQYTDIQARMDTLQKTKNKLEEILDKATAVPDILEVQRELINLQSQIDSLKGQEEYLAKNTQMARVTVYLSTDELALPYAPSEAWRPQLIFKQSIRSLIGTLRSLGSLAIRLAVYSVIWLPIVGIIYFLKRRHRNNPQV</sequence>